<evidence type="ECO:0000256" key="5">
    <source>
        <dbReference type="SAM" id="MobiDB-lite"/>
    </source>
</evidence>
<dbReference type="GO" id="GO:0016020">
    <property type="term" value="C:membrane"/>
    <property type="evidence" value="ECO:0007669"/>
    <property type="project" value="UniProtKB-SubCell"/>
</dbReference>
<keyword evidence="2 6" id="KW-0812">Transmembrane</keyword>
<evidence type="ECO:0000256" key="3">
    <source>
        <dbReference type="ARBA" id="ARBA00022989"/>
    </source>
</evidence>
<feature type="transmembrane region" description="Helical" evidence="6">
    <location>
        <begin position="59"/>
        <end position="79"/>
    </location>
</feature>
<accession>A0A8J2MYM8</accession>
<dbReference type="InterPro" id="IPR008253">
    <property type="entry name" value="Marvel"/>
</dbReference>
<evidence type="ECO:0000256" key="2">
    <source>
        <dbReference type="ARBA" id="ARBA00022692"/>
    </source>
</evidence>
<keyword evidence="3 6" id="KW-1133">Transmembrane helix</keyword>
<proteinExistence type="predicted"/>
<sequence>MAPGNTVNDYGAPSTHSSKILRPLILANHALHWISSIIVMSIAAYFIAHYRHNTHLRYWISVAAIDAFLYLPALALPLIKSYKGYLAPLAWVFSYLWLTAFIFAAQDYNFDNCALNSPGPFVNKCSLKKTLEAFAFIAFFTNLVGTLIEGRLWDIQRFKGNHTALGTEKHHAAPLGSAPAMTAPQTTTSV</sequence>
<dbReference type="OrthoDB" id="20872at2759"/>
<name>A0A8J2MYM8_9PLEO</name>
<dbReference type="GeneID" id="67015370"/>
<feature type="transmembrane region" description="Helical" evidence="6">
    <location>
        <begin position="85"/>
        <end position="105"/>
    </location>
</feature>
<dbReference type="Pfam" id="PF01284">
    <property type="entry name" value="MARVEL"/>
    <property type="match status" value="1"/>
</dbReference>
<feature type="transmembrane region" description="Helical" evidence="6">
    <location>
        <begin position="30"/>
        <end position="47"/>
    </location>
</feature>
<reference evidence="8" key="1">
    <citation type="submission" date="2021-05" db="EMBL/GenBank/DDBJ databases">
        <authorList>
            <person name="Stam R."/>
        </authorList>
    </citation>
    <scope>NUCLEOTIDE SEQUENCE</scope>
    <source>
        <strain evidence="8">CS162</strain>
    </source>
</reference>
<keyword evidence="4 6" id="KW-0472">Membrane</keyword>
<comment type="subcellular location">
    <subcellularLocation>
        <location evidence="1">Membrane</location>
        <topology evidence="1">Multi-pass membrane protein</topology>
    </subcellularLocation>
</comment>
<evidence type="ECO:0000313" key="9">
    <source>
        <dbReference type="Proteomes" id="UP000676310"/>
    </source>
</evidence>
<comment type="caution">
    <text evidence="8">The sequence shown here is derived from an EMBL/GenBank/DDBJ whole genome shotgun (WGS) entry which is preliminary data.</text>
</comment>
<dbReference type="RefSeq" id="XP_043167320.1">
    <property type="nucleotide sequence ID" value="XM_043311385.1"/>
</dbReference>
<evidence type="ECO:0000259" key="7">
    <source>
        <dbReference type="Pfam" id="PF01284"/>
    </source>
</evidence>
<dbReference type="EMBL" id="CAJRGZ010000017">
    <property type="protein sequence ID" value="CAG5155671.1"/>
    <property type="molecule type" value="Genomic_DNA"/>
</dbReference>
<keyword evidence="9" id="KW-1185">Reference proteome</keyword>
<protein>
    <recommendedName>
        <fullName evidence="7">MARVEL domain-containing protein</fullName>
    </recommendedName>
</protein>
<evidence type="ECO:0000256" key="1">
    <source>
        <dbReference type="ARBA" id="ARBA00004141"/>
    </source>
</evidence>
<evidence type="ECO:0000256" key="6">
    <source>
        <dbReference type="SAM" id="Phobius"/>
    </source>
</evidence>
<dbReference type="PANTHER" id="PTHR39608:SF2">
    <property type="entry name" value="MARVEL DOMAIN-CONTAINING PROTEIN"/>
    <property type="match status" value="1"/>
</dbReference>
<evidence type="ECO:0000256" key="4">
    <source>
        <dbReference type="ARBA" id="ARBA00023136"/>
    </source>
</evidence>
<organism evidence="8 9">
    <name type="scientific">Alternaria atra</name>
    <dbReference type="NCBI Taxonomy" id="119953"/>
    <lineage>
        <taxon>Eukaryota</taxon>
        <taxon>Fungi</taxon>
        <taxon>Dikarya</taxon>
        <taxon>Ascomycota</taxon>
        <taxon>Pezizomycotina</taxon>
        <taxon>Dothideomycetes</taxon>
        <taxon>Pleosporomycetidae</taxon>
        <taxon>Pleosporales</taxon>
        <taxon>Pleosporineae</taxon>
        <taxon>Pleosporaceae</taxon>
        <taxon>Alternaria</taxon>
        <taxon>Alternaria sect. Ulocladioides</taxon>
    </lineage>
</organism>
<evidence type="ECO:0000313" key="8">
    <source>
        <dbReference type="EMBL" id="CAG5155671.1"/>
    </source>
</evidence>
<dbReference type="AlphaFoldDB" id="A0A8J2MYM8"/>
<dbReference type="Proteomes" id="UP000676310">
    <property type="component" value="Unassembled WGS sequence"/>
</dbReference>
<gene>
    <name evidence="8" type="ORF">ALTATR162_LOCUS3777</name>
</gene>
<feature type="domain" description="MARVEL" evidence="7">
    <location>
        <begin position="30"/>
        <end position="145"/>
    </location>
</feature>
<dbReference type="PANTHER" id="PTHR39608">
    <property type="entry name" value="INTEGRAL MEMBRANE PROTEIN (AFU_ORTHOLOGUE AFUA_5G08640)"/>
    <property type="match status" value="1"/>
</dbReference>
<feature type="region of interest" description="Disordered" evidence="5">
    <location>
        <begin position="170"/>
        <end position="190"/>
    </location>
</feature>